<evidence type="ECO:0000256" key="1">
    <source>
        <dbReference type="ARBA" id="ARBA00008754"/>
    </source>
</evidence>
<dbReference type="EMBL" id="CP048000">
    <property type="protein sequence ID" value="QHQ59641.1"/>
    <property type="molecule type" value="Genomic_DNA"/>
</dbReference>
<dbReference type="Pfam" id="PF02502">
    <property type="entry name" value="LacAB_rpiB"/>
    <property type="match status" value="1"/>
</dbReference>
<sequence>MLEDPDKLGFKVADFGCYSNEPVDFPGISKLVCQNILEGKAKRGIMMKAK</sequence>
<dbReference type="Proteomes" id="UP000464314">
    <property type="component" value="Chromosome"/>
</dbReference>
<organism evidence="2 3">
    <name type="scientific">Anaerocolumna sedimenticola</name>
    <dbReference type="NCBI Taxonomy" id="2696063"/>
    <lineage>
        <taxon>Bacteria</taxon>
        <taxon>Bacillati</taxon>
        <taxon>Bacillota</taxon>
        <taxon>Clostridia</taxon>
        <taxon>Lachnospirales</taxon>
        <taxon>Lachnospiraceae</taxon>
        <taxon>Anaerocolumna</taxon>
    </lineage>
</organism>
<dbReference type="InterPro" id="IPR036569">
    <property type="entry name" value="RpiB_LacA_LacB_sf"/>
</dbReference>
<dbReference type="SUPFAM" id="SSF89623">
    <property type="entry name" value="Ribose/Galactose isomerase RpiB/AlsB"/>
    <property type="match status" value="1"/>
</dbReference>
<evidence type="ECO:0000313" key="2">
    <source>
        <dbReference type="EMBL" id="QHQ59641.1"/>
    </source>
</evidence>
<dbReference type="Gene3D" id="3.40.1400.10">
    <property type="entry name" value="Sugar-phosphate isomerase, RpiB/LacA/LacB"/>
    <property type="match status" value="1"/>
</dbReference>
<accession>A0A6P1THX7</accession>
<comment type="similarity">
    <text evidence="1">Belongs to the LacAB/RpiB family.</text>
</comment>
<dbReference type="AlphaFoldDB" id="A0A6P1THX7"/>
<dbReference type="GO" id="GO:0016861">
    <property type="term" value="F:intramolecular oxidoreductase activity, interconverting aldoses and ketoses"/>
    <property type="evidence" value="ECO:0007669"/>
    <property type="project" value="UniProtKB-ARBA"/>
</dbReference>
<reference evidence="2 3" key="1">
    <citation type="submission" date="2020-01" db="EMBL/GenBank/DDBJ databases">
        <title>Genome analysis of Anaerocolumna sp. CBA3638.</title>
        <authorList>
            <person name="Kim J."/>
            <person name="Roh S.W."/>
        </authorList>
    </citation>
    <scope>NUCLEOTIDE SEQUENCE [LARGE SCALE GENOMIC DNA]</scope>
    <source>
        <strain evidence="2 3">CBA3638</strain>
    </source>
</reference>
<gene>
    <name evidence="2" type="ORF">Ana3638_01550</name>
</gene>
<dbReference type="GO" id="GO:0005975">
    <property type="term" value="P:carbohydrate metabolic process"/>
    <property type="evidence" value="ECO:0007669"/>
    <property type="project" value="InterPro"/>
</dbReference>
<keyword evidence="3" id="KW-1185">Reference proteome</keyword>
<protein>
    <submittedName>
        <fullName evidence="2">Uncharacterized protein</fullName>
    </submittedName>
</protein>
<dbReference type="KEGG" id="anr:Ana3638_01550"/>
<name>A0A6P1THX7_9FIRM</name>
<proteinExistence type="inferred from homology"/>
<dbReference type="InterPro" id="IPR003500">
    <property type="entry name" value="RpiB_LacA_LacB"/>
</dbReference>
<evidence type="ECO:0000313" key="3">
    <source>
        <dbReference type="Proteomes" id="UP000464314"/>
    </source>
</evidence>